<dbReference type="Proteomes" id="UP000253472">
    <property type="component" value="Unassembled WGS sequence"/>
</dbReference>
<keyword evidence="7 8" id="KW-0472">Membrane</keyword>
<dbReference type="Pfam" id="PF02535">
    <property type="entry name" value="Zip"/>
    <property type="match status" value="1"/>
</dbReference>
<organism evidence="9 10">
    <name type="scientific">Candida viswanathii</name>
    <dbReference type="NCBI Taxonomy" id="5486"/>
    <lineage>
        <taxon>Eukaryota</taxon>
        <taxon>Fungi</taxon>
        <taxon>Dikarya</taxon>
        <taxon>Ascomycota</taxon>
        <taxon>Saccharomycotina</taxon>
        <taxon>Pichiomycetes</taxon>
        <taxon>Debaryomycetaceae</taxon>
        <taxon>Candida/Lodderomyces clade</taxon>
        <taxon>Candida</taxon>
    </lineage>
</organism>
<dbReference type="EMBL" id="QLNQ01000030">
    <property type="protein sequence ID" value="RCK55038.1"/>
    <property type="molecule type" value="Genomic_DNA"/>
</dbReference>
<dbReference type="GO" id="GO:0005385">
    <property type="term" value="F:zinc ion transmembrane transporter activity"/>
    <property type="evidence" value="ECO:0007669"/>
    <property type="project" value="InterPro"/>
</dbReference>
<name>A0A367XNA9_9ASCO</name>
<evidence type="ECO:0000256" key="7">
    <source>
        <dbReference type="ARBA" id="ARBA00023136"/>
    </source>
</evidence>
<comment type="similarity">
    <text evidence="2 8">Belongs to the ZIP transporter (TC 2.A.5) family.</text>
</comment>
<keyword evidence="5 8" id="KW-1133">Transmembrane helix</keyword>
<proteinExistence type="inferred from homology"/>
<evidence type="ECO:0000256" key="1">
    <source>
        <dbReference type="ARBA" id="ARBA00004141"/>
    </source>
</evidence>
<accession>A0A367XNA9</accession>
<feature type="transmembrane region" description="Helical" evidence="8">
    <location>
        <begin position="245"/>
        <end position="270"/>
    </location>
</feature>
<feature type="transmembrane region" description="Helical" evidence="8">
    <location>
        <begin position="60"/>
        <end position="83"/>
    </location>
</feature>
<dbReference type="InterPro" id="IPR003689">
    <property type="entry name" value="ZIP"/>
</dbReference>
<evidence type="ECO:0000256" key="5">
    <source>
        <dbReference type="ARBA" id="ARBA00022989"/>
    </source>
</evidence>
<evidence type="ECO:0000256" key="8">
    <source>
        <dbReference type="RuleBase" id="RU362088"/>
    </source>
</evidence>
<gene>
    <name evidence="9" type="primary">ZRT1_2</name>
    <name evidence="9" type="ORF">Cantr_04368</name>
</gene>
<dbReference type="InterPro" id="IPR004698">
    <property type="entry name" value="Zn/Fe_permease_fun/pln"/>
</dbReference>
<dbReference type="AlphaFoldDB" id="A0A367XNA9"/>
<feature type="transmembrane region" description="Helical" evidence="8">
    <location>
        <begin position="29"/>
        <end position="48"/>
    </location>
</feature>
<evidence type="ECO:0000256" key="2">
    <source>
        <dbReference type="ARBA" id="ARBA00006939"/>
    </source>
</evidence>
<feature type="transmembrane region" description="Helical" evidence="8">
    <location>
        <begin position="322"/>
        <end position="341"/>
    </location>
</feature>
<dbReference type="PANTHER" id="PTHR11040">
    <property type="entry name" value="ZINC/IRON TRANSPORTER"/>
    <property type="match status" value="1"/>
</dbReference>
<feature type="transmembrane region" description="Helical" evidence="8">
    <location>
        <begin position="214"/>
        <end position="233"/>
    </location>
</feature>
<dbReference type="NCBIfam" id="TIGR00820">
    <property type="entry name" value="zip"/>
    <property type="match status" value="1"/>
</dbReference>
<keyword evidence="10" id="KW-1185">Reference proteome</keyword>
<evidence type="ECO:0000313" key="9">
    <source>
        <dbReference type="EMBL" id="RCK55038.1"/>
    </source>
</evidence>
<keyword evidence="6 8" id="KW-0406">Ion transport</keyword>
<reference evidence="9 10" key="1">
    <citation type="submission" date="2018-06" db="EMBL/GenBank/DDBJ databases">
        <title>Whole genome sequencing of Candida tropicalis (genome annotated by CSBL at Korea University).</title>
        <authorList>
            <person name="Ahn J."/>
        </authorList>
    </citation>
    <scope>NUCLEOTIDE SEQUENCE [LARGE SCALE GENOMIC DNA]</scope>
    <source>
        <strain evidence="9 10">ATCC 20962</strain>
    </source>
</reference>
<dbReference type="OrthoDB" id="448280at2759"/>
<keyword evidence="4 8" id="KW-0812">Transmembrane</keyword>
<comment type="caution">
    <text evidence="9">The sequence shown here is derived from an EMBL/GenBank/DDBJ whole genome shotgun (WGS) entry which is preliminary data.</text>
</comment>
<evidence type="ECO:0000256" key="3">
    <source>
        <dbReference type="ARBA" id="ARBA00022448"/>
    </source>
</evidence>
<feature type="transmembrane region" description="Helical" evidence="8">
    <location>
        <begin position="282"/>
        <end position="301"/>
    </location>
</feature>
<feature type="transmembrane region" description="Helical" evidence="8">
    <location>
        <begin position="103"/>
        <end position="122"/>
    </location>
</feature>
<evidence type="ECO:0000256" key="4">
    <source>
        <dbReference type="ARBA" id="ARBA00022692"/>
    </source>
</evidence>
<evidence type="ECO:0000313" key="10">
    <source>
        <dbReference type="Proteomes" id="UP000253472"/>
    </source>
</evidence>
<dbReference type="PANTHER" id="PTHR11040:SF32">
    <property type="entry name" value="ZINC-REGULATED TRANSPORTER 1"/>
    <property type="match status" value="1"/>
</dbReference>
<dbReference type="STRING" id="5486.A0A367XNA9"/>
<evidence type="ECO:0000256" key="6">
    <source>
        <dbReference type="ARBA" id="ARBA00023065"/>
    </source>
</evidence>
<dbReference type="GO" id="GO:0005886">
    <property type="term" value="C:plasma membrane"/>
    <property type="evidence" value="ECO:0007669"/>
    <property type="project" value="TreeGrafter"/>
</dbReference>
<keyword evidence="3 8" id="KW-0813">Transport</keyword>
<protein>
    <submittedName>
        <fullName evidence="9">Zinc-regulated transporter 1</fullName>
    </submittedName>
</protein>
<sequence>MNVELNKREDACLLEYGAVDVDSHMEVRIAAVFVLLVLSAAGAILPLVAAKWKRIKLPTFFFFIAKYFGSGAIVATAFVHLLVDTSDTLTKPCLGGVWLEFPWAQAIVFMALYVIFLIDVLAHKNFQQHIRDCSCSESESNDGIEAVEDTTAGKLNGDLELDLKKQNGFTHTVDDYFSRELLMKKMLNCVILEAGVVFHSVFVGLSLAMSGTQFITLFIAICFHQFFEGMGLGTRFASIEWPKKYAYVPWLLGVVFSLSTPVAMAGGLGVRKTYSVASTTGLITTGVFNAACAGVLIYSGVSELMAADFIYSEEFRDKSMKTLLLALALFTLGAFIMSFLGKWA</sequence>
<feature type="transmembrane region" description="Helical" evidence="8">
    <location>
        <begin position="186"/>
        <end position="208"/>
    </location>
</feature>
<comment type="subcellular location">
    <subcellularLocation>
        <location evidence="1 8">Membrane</location>
        <topology evidence="1 8">Multi-pass membrane protein</topology>
    </subcellularLocation>
</comment>